<gene>
    <name evidence="1" type="ORF">VP01_1167g4</name>
</gene>
<reference evidence="1 2" key="1">
    <citation type="submission" date="2015-08" db="EMBL/GenBank/DDBJ databases">
        <title>Next Generation Sequencing and Analysis of the Genome of Puccinia sorghi L Schw, the Causal Agent of Maize Common Rust.</title>
        <authorList>
            <person name="Rochi L."/>
            <person name="Burguener G."/>
            <person name="Darino M."/>
            <person name="Turjanski A."/>
            <person name="Kreff E."/>
            <person name="Dieguez M.J."/>
            <person name="Sacco F."/>
        </authorList>
    </citation>
    <scope>NUCLEOTIDE SEQUENCE [LARGE SCALE GENOMIC DNA]</scope>
    <source>
        <strain evidence="1 2">RO10H11247</strain>
    </source>
</reference>
<proteinExistence type="predicted"/>
<organism evidence="1 2">
    <name type="scientific">Puccinia sorghi</name>
    <dbReference type="NCBI Taxonomy" id="27349"/>
    <lineage>
        <taxon>Eukaryota</taxon>
        <taxon>Fungi</taxon>
        <taxon>Dikarya</taxon>
        <taxon>Basidiomycota</taxon>
        <taxon>Pucciniomycotina</taxon>
        <taxon>Pucciniomycetes</taxon>
        <taxon>Pucciniales</taxon>
        <taxon>Pucciniaceae</taxon>
        <taxon>Puccinia</taxon>
    </lineage>
</organism>
<evidence type="ECO:0000313" key="2">
    <source>
        <dbReference type="Proteomes" id="UP000037035"/>
    </source>
</evidence>
<dbReference type="Proteomes" id="UP000037035">
    <property type="component" value="Unassembled WGS sequence"/>
</dbReference>
<dbReference type="VEuPathDB" id="FungiDB:VP01_1167g4"/>
<comment type="caution">
    <text evidence="1">The sequence shown here is derived from an EMBL/GenBank/DDBJ whole genome shotgun (WGS) entry which is preliminary data.</text>
</comment>
<name>A0A0L6VRD3_9BASI</name>
<protein>
    <submittedName>
        <fullName evidence="1">Uncharacterized protein</fullName>
    </submittedName>
</protein>
<accession>A0A0L6VRD3</accession>
<evidence type="ECO:0000313" key="1">
    <source>
        <dbReference type="EMBL" id="KNZ63254.1"/>
    </source>
</evidence>
<dbReference type="AlphaFoldDB" id="A0A0L6VRD3"/>
<keyword evidence="2" id="KW-1185">Reference proteome</keyword>
<dbReference type="EMBL" id="LAVV01001865">
    <property type="protein sequence ID" value="KNZ63254.1"/>
    <property type="molecule type" value="Genomic_DNA"/>
</dbReference>
<sequence>MFIVLSSKIHPGFHTSLLFPFSDPNSFPNCIGSKVPRGPLSLNPEQP</sequence>